<dbReference type="InterPro" id="IPR057273">
    <property type="entry name" value="Ddi1/2_HDD"/>
</dbReference>
<keyword evidence="4" id="KW-0378">Hydrolase</keyword>
<dbReference type="Pfam" id="PF24669">
    <property type="entry name" value="Ddi2_HDD"/>
    <property type="match status" value="1"/>
</dbReference>
<name>A0AAV2TRG2_CALDB</name>
<dbReference type="Gene3D" id="2.40.70.10">
    <property type="entry name" value="Acid Proteases"/>
    <property type="match status" value="1"/>
</dbReference>
<evidence type="ECO:0000313" key="6">
    <source>
        <dbReference type="EMBL" id="CAL5139970.1"/>
    </source>
</evidence>
<dbReference type="CDD" id="cd05479">
    <property type="entry name" value="RP_DDI"/>
    <property type="match status" value="1"/>
</dbReference>
<dbReference type="EMBL" id="CAXLJL010000689">
    <property type="protein sequence ID" value="CAL5139970.1"/>
    <property type="molecule type" value="Genomic_DNA"/>
</dbReference>
<evidence type="ECO:0000256" key="1">
    <source>
        <dbReference type="ARBA" id="ARBA00009136"/>
    </source>
</evidence>
<dbReference type="SMART" id="SM00213">
    <property type="entry name" value="UBQ"/>
    <property type="match status" value="1"/>
</dbReference>
<dbReference type="GO" id="GO:0004190">
    <property type="term" value="F:aspartic-type endopeptidase activity"/>
    <property type="evidence" value="ECO:0007669"/>
    <property type="project" value="UniProtKB-KW"/>
</dbReference>
<organism evidence="6 7">
    <name type="scientific">Calicophoron daubneyi</name>
    <name type="common">Rumen fluke</name>
    <name type="synonym">Paramphistomum daubneyi</name>
    <dbReference type="NCBI Taxonomy" id="300641"/>
    <lineage>
        <taxon>Eukaryota</taxon>
        <taxon>Metazoa</taxon>
        <taxon>Spiralia</taxon>
        <taxon>Lophotrochozoa</taxon>
        <taxon>Platyhelminthes</taxon>
        <taxon>Trematoda</taxon>
        <taxon>Digenea</taxon>
        <taxon>Plagiorchiida</taxon>
        <taxon>Pronocephalata</taxon>
        <taxon>Paramphistomoidea</taxon>
        <taxon>Paramphistomidae</taxon>
        <taxon>Calicophoron</taxon>
    </lineage>
</organism>
<dbReference type="PROSITE" id="PS50053">
    <property type="entry name" value="UBIQUITIN_2"/>
    <property type="match status" value="1"/>
</dbReference>
<dbReference type="InterPro" id="IPR029071">
    <property type="entry name" value="Ubiquitin-like_domsf"/>
</dbReference>
<evidence type="ECO:0000256" key="3">
    <source>
        <dbReference type="ARBA" id="ARBA00022750"/>
    </source>
</evidence>
<dbReference type="Proteomes" id="UP001497525">
    <property type="component" value="Unassembled WGS sequence"/>
</dbReference>
<dbReference type="PANTHER" id="PTHR15397">
    <property type="entry name" value="SODIUM-GLUCOSE COTRANSPORTER REGULATORY PROTEIN -RELATED"/>
    <property type="match status" value="1"/>
</dbReference>
<dbReference type="InterPro" id="IPR021109">
    <property type="entry name" value="Peptidase_aspartic_dom_sf"/>
</dbReference>
<dbReference type="AlphaFoldDB" id="A0AAV2TRG2"/>
<feature type="domain" description="Ubiquitin-like" evidence="5">
    <location>
        <begin position="1"/>
        <end position="71"/>
    </location>
</feature>
<dbReference type="Gene3D" id="3.10.20.90">
    <property type="entry name" value="Phosphatidylinositol 3-kinase Catalytic Subunit, Chain A, domain 1"/>
    <property type="match status" value="1"/>
</dbReference>
<comment type="caution">
    <text evidence="6">The sequence shown here is derived from an EMBL/GenBank/DDBJ whole genome shotgun (WGS) entry which is preliminary data.</text>
</comment>
<dbReference type="InterPro" id="IPR033882">
    <property type="entry name" value="DDI1_N"/>
</dbReference>
<dbReference type="Pfam" id="PF00240">
    <property type="entry name" value="ubiquitin"/>
    <property type="match status" value="1"/>
</dbReference>
<dbReference type="SUPFAM" id="SSF54236">
    <property type="entry name" value="Ubiquitin-like"/>
    <property type="match status" value="1"/>
</dbReference>
<keyword evidence="2" id="KW-0645">Protease</keyword>
<dbReference type="GO" id="GO:0006508">
    <property type="term" value="P:proteolysis"/>
    <property type="evidence" value="ECO:0007669"/>
    <property type="project" value="UniProtKB-KW"/>
</dbReference>
<proteinExistence type="inferred from homology"/>
<reference evidence="6" key="1">
    <citation type="submission" date="2024-06" db="EMBL/GenBank/DDBJ databases">
        <authorList>
            <person name="Liu X."/>
            <person name="Lenzi L."/>
            <person name="Haldenby T S."/>
            <person name="Uol C."/>
        </authorList>
    </citation>
    <scope>NUCLEOTIDE SEQUENCE</scope>
</reference>
<accession>A0AAV2TRG2</accession>
<keyword evidence="3" id="KW-0064">Aspartyl protease</keyword>
<dbReference type="SUPFAM" id="SSF50630">
    <property type="entry name" value="Acid proteases"/>
    <property type="match status" value="1"/>
</dbReference>
<protein>
    <recommendedName>
        <fullName evidence="5">Ubiquitin-like domain-containing protein</fullName>
    </recommendedName>
</protein>
<evidence type="ECO:0000313" key="7">
    <source>
        <dbReference type="Proteomes" id="UP001497525"/>
    </source>
</evidence>
<dbReference type="InterPro" id="IPR019103">
    <property type="entry name" value="Peptidase_aspartic_DDI1-type"/>
</dbReference>
<dbReference type="InterPro" id="IPR000626">
    <property type="entry name" value="Ubiquitin-like_dom"/>
</dbReference>
<comment type="similarity">
    <text evidence="1">Belongs to the DDI1 family.</text>
</comment>
<dbReference type="Pfam" id="PF09668">
    <property type="entry name" value="Asp_protease"/>
    <property type="match status" value="1"/>
</dbReference>
<evidence type="ECO:0000256" key="2">
    <source>
        <dbReference type="ARBA" id="ARBA00022670"/>
    </source>
</evidence>
<evidence type="ECO:0000256" key="4">
    <source>
        <dbReference type="ARBA" id="ARBA00022801"/>
    </source>
</evidence>
<sequence length="399" mass="44190">MKLTVSPVDGEIFVLDVPNETLLSSLKMLISVECGRAEDQFILMKDGKLLPASESSVSTAGLQEGDLLLLVPASRENLAAVSSAVQNWTSTQTAENEQPGRIDFSSVRAPANTTSVTQAESVRRAFLNGPPHLLPMLRQRNPELADAVNNPSRFEQIFEAQRARDQQQREDYLRTLNSDPLDPATQSHIEEMIRQRNLDENMESALENFPETFGQVSMLFVNCKVKGNPIKAFVDSGAQSTIMSEKCADRCHLDRLIDKRWSGRAYGVGSQVIIGRIHSCEIEIGGALITTSFIVLKDQPLDLMIGLDMLKRHQCCIDLKRNLLVLDSGRVEAPFLPESEIPFELAQVERSSTSGPDISKVNQLTSQGVPEPKAIYELRKHDWDVQAALVAYMSSDDAP</sequence>
<dbReference type="PANTHER" id="PTHR15397:SF3">
    <property type="entry name" value="DNA DAMAGE INDUCIBLE 1 HOMOLOG 2"/>
    <property type="match status" value="1"/>
</dbReference>
<evidence type="ECO:0000259" key="5">
    <source>
        <dbReference type="PROSITE" id="PS50053"/>
    </source>
</evidence>
<dbReference type="CDD" id="cd01796">
    <property type="entry name" value="Ubl_Ddi1_like"/>
    <property type="match status" value="1"/>
</dbReference>
<gene>
    <name evidence="6" type="ORF">CDAUBV1_LOCUS15154</name>
</gene>